<name>A0A8S5MF69_9CAUD</name>
<feature type="domain" description="DUF7946" evidence="1">
    <location>
        <begin position="4"/>
        <end position="34"/>
    </location>
</feature>
<reference evidence="2" key="1">
    <citation type="journal article" date="2021" name="Proc. Natl. Acad. Sci. U.S.A.">
        <title>A Catalog of Tens of Thousands of Viruses from Human Metagenomes Reveals Hidden Associations with Chronic Diseases.</title>
        <authorList>
            <person name="Tisza M.J."/>
            <person name="Buck C.B."/>
        </authorList>
    </citation>
    <scope>NUCLEOTIDE SEQUENCE</scope>
    <source>
        <strain evidence="2">Ct9P15</strain>
    </source>
</reference>
<dbReference type="EMBL" id="BK014892">
    <property type="protein sequence ID" value="DAD80977.1"/>
    <property type="molecule type" value="Genomic_DNA"/>
</dbReference>
<evidence type="ECO:0000259" key="1">
    <source>
        <dbReference type="Pfam" id="PF25678"/>
    </source>
</evidence>
<accession>A0A8S5MF69</accession>
<proteinExistence type="predicted"/>
<organism evidence="2">
    <name type="scientific">Podoviridae sp. ct9P15</name>
    <dbReference type="NCBI Taxonomy" id="2826543"/>
    <lineage>
        <taxon>Viruses</taxon>
        <taxon>Duplodnaviria</taxon>
        <taxon>Heunggongvirae</taxon>
        <taxon>Uroviricota</taxon>
        <taxon>Caudoviricetes</taxon>
    </lineage>
</organism>
<sequence length="40" mass="4284">MARGEHEIDLAELGESLQGFSKILACAGHFLVTGGQVNRQ</sequence>
<dbReference type="InterPro" id="IPR057706">
    <property type="entry name" value="DUF7946"/>
</dbReference>
<evidence type="ECO:0000313" key="2">
    <source>
        <dbReference type="EMBL" id="DAD80977.1"/>
    </source>
</evidence>
<protein>
    <recommendedName>
        <fullName evidence="1">DUF7946 domain-containing protein</fullName>
    </recommendedName>
</protein>
<dbReference type="Pfam" id="PF25678">
    <property type="entry name" value="DUF7946"/>
    <property type="match status" value="1"/>
</dbReference>